<dbReference type="PANTHER" id="PTHR37298:SF1">
    <property type="entry name" value="UPF0111 PROTEIN YKAA"/>
    <property type="match status" value="1"/>
</dbReference>
<organism evidence="2 3">
    <name type="scientific">Nonomuraea phyllanthi</name>
    <dbReference type="NCBI Taxonomy" id="2219224"/>
    <lineage>
        <taxon>Bacteria</taxon>
        <taxon>Bacillati</taxon>
        <taxon>Actinomycetota</taxon>
        <taxon>Actinomycetes</taxon>
        <taxon>Streptosporangiales</taxon>
        <taxon>Streptosporangiaceae</taxon>
        <taxon>Nonomuraea</taxon>
    </lineage>
</organism>
<comment type="caution">
    <text evidence="2">The sequence shown here is derived from an EMBL/GenBank/DDBJ whole genome shotgun (WGS) entry which is preliminary data.</text>
</comment>
<dbReference type="InterPro" id="IPR052912">
    <property type="entry name" value="UPF0111_domain"/>
</dbReference>
<evidence type="ECO:0000313" key="3">
    <source>
        <dbReference type="Proteomes" id="UP000312512"/>
    </source>
</evidence>
<protein>
    <submittedName>
        <fullName evidence="2">DUF47 family protein</fullName>
    </submittedName>
</protein>
<dbReference type="Proteomes" id="UP000312512">
    <property type="component" value="Unassembled WGS sequence"/>
</dbReference>
<accession>A0A5P9Z0P0</accession>
<dbReference type="InterPro" id="IPR018445">
    <property type="entry name" value="Put_Phosphate_transp_reg"/>
</dbReference>
<accession>A0A5C4VMM8</accession>
<evidence type="ECO:0000256" key="1">
    <source>
        <dbReference type="ARBA" id="ARBA00008591"/>
    </source>
</evidence>
<sequence length="210" mass="22630">MRRLSRVRDLLAGRMDTALTEALAGQLGATKEGAHLAMAMVAGEIDNTGAHQRMRAIEHLGDTQRARLVVELESVLITPIDREDLFRLSRAIDDVLDALRDFVRGAHLYRLPGQTGFTPLLDQVIAGIEALDEAVRALASKPSAAVGDALAAKKAGGAVRRMYQYEIARIFTGELTADKMKELELARRLEIAGTAIATAADAAAEGAMKR</sequence>
<dbReference type="Gene3D" id="1.20.58.220">
    <property type="entry name" value="Phosphate transport system protein phou homolog 2, domain 2"/>
    <property type="match status" value="1"/>
</dbReference>
<dbReference type="OrthoDB" id="3256141at2"/>
<proteinExistence type="inferred from homology"/>
<comment type="similarity">
    <text evidence="1">Belongs to the UPF0111 family.</text>
</comment>
<dbReference type="PANTHER" id="PTHR37298">
    <property type="entry name" value="UPF0111 PROTEIN YKAA"/>
    <property type="match status" value="1"/>
</dbReference>
<dbReference type="EMBL" id="VDLX02000019">
    <property type="protein sequence ID" value="KAB8189579.1"/>
    <property type="molecule type" value="Genomic_DNA"/>
</dbReference>
<dbReference type="Pfam" id="PF01865">
    <property type="entry name" value="PhoU_div"/>
    <property type="match status" value="1"/>
</dbReference>
<reference evidence="2 3" key="1">
    <citation type="submission" date="2019-10" db="EMBL/GenBank/DDBJ databases">
        <title>Nonomuraea sp. nov., isolated from Phyllanthus amarus.</title>
        <authorList>
            <person name="Klykleung N."/>
            <person name="Tanasupawat S."/>
        </authorList>
    </citation>
    <scope>NUCLEOTIDE SEQUENCE [LARGE SCALE GENOMIC DNA]</scope>
    <source>
        <strain evidence="2 3">PA1-10</strain>
    </source>
</reference>
<evidence type="ECO:0000313" key="2">
    <source>
        <dbReference type="EMBL" id="KAB8189579.1"/>
    </source>
</evidence>
<name>A0A5C4VMM8_9ACTN</name>
<keyword evidence="3" id="KW-1185">Reference proteome</keyword>
<gene>
    <name evidence="2" type="ORF">FH608_038980</name>
</gene>
<dbReference type="RefSeq" id="WP_139635426.1">
    <property type="nucleotide sequence ID" value="NZ_CP045572.1"/>
</dbReference>
<dbReference type="InterPro" id="IPR038078">
    <property type="entry name" value="PhoU-like_sf"/>
</dbReference>
<dbReference type="AlphaFoldDB" id="A0A5C4VMM8"/>